<dbReference type="PROSITE" id="PS01081">
    <property type="entry name" value="HTH_TETR_1"/>
    <property type="match status" value="1"/>
</dbReference>
<dbReference type="PANTHER" id="PTHR30055:SF226">
    <property type="entry name" value="HTH-TYPE TRANSCRIPTIONAL REGULATOR PKSA"/>
    <property type="match status" value="1"/>
</dbReference>
<reference evidence="4" key="1">
    <citation type="submission" date="2022-02" db="EMBL/GenBank/DDBJ databases">
        <title>Fredinandcohnia quinoae sp. nov. isolated from Chenopodium quinoa seeds.</title>
        <authorList>
            <person name="Saati-Santamaria Z."/>
            <person name="Flores-Felix J.D."/>
            <person name="Igual J.M."/>
            <person name="Velazquez E."/>
            <person name="Garcia-Fraile P."/>
            <person name="Martinez-Molina E."/>
        </authorList>
    </citation>
    <scope>NUCLEOTIDE SEQUENCE</scope>
    <source>
        <strain evidence="4">SECRCQ15</strain>
    </source>
</reference>
<dbReference type="EMBL" id="JAKTTI010000004">
    <property type="protein sequence ID" value="MCH1624628.1"/>
    <property type="molecule type" value="Genomic_DNA"/>
</dbReference>
<evidence type="ECO:0000256" key="1">
    <source>
        <dbReference type="ARBA" id="ARBA00023125"/>
    </source>
</evidence>
<keyword evidence="5" id="KW-1185">Reference proteome</keyword>
<keyword evidence="1 2" id="KW-0238">DNA-binding</keyword>
<feature type="domain" description="HTH tetR-type" evidence="3">
    <location>
        <begin position="5"/>
        <end position="65"/>
    </location>
</feature>
<dbReference type="Pfam" id="PF00440">
    <property type="entry name" value="TetR_N"/>
    <property type="match status" value="1"/>
</dbReference>
<proteinExistence type="predicted"/>
<dbReference type="AlphaFoldDB" id="A0AAW5DX54"/>
<dbReference type="RefSeq" id="WP_240253204.1">
    <property type="nucleotide sequence ID" value="NZ_JAKTTI010000004.1"/>
</dbReference>
<dbReference type="InterPro" id="IPR036271">
    <property type="entry name" value="Tet_transcr_reg_TetR-rel_C_sf"/>
</dbReference>
<dbReference type="PANTHER" id="PTHR30055">
    <property type="entry name" value="HTH-TYPE TRANSCRIPTIONAL REGULATOR RUTR"/>
    <property type="match status" value="1"/>
</dbReference>
<dbReference type="Gene3D" id="1.10.357.10">
    <property type="entry name" value="Tetracycline Repressor, domain 2"/>
    <property type="match status" value="1"/>
</dbReference>
<feature type="DNA-binding region" description="H-T-H motif" evidence="2">
    <location>
        <begin position="28"/>
        <end position="47"/>
    </location>
</feature>
<protein>
    <submittedName>
        <fullName evidence="4">TetR/AcrR family transcriptional regulator</fullName>
    </submittedName>
</protein>
<organism evidence="4 5">
    <name type="scientific">Fredinandcohnia quinoae</name>
    <dbReference type="NCBI Taxonomy" id="2918902"/>
    <lineage>
        <taxon>Bacteria</taxon>
        <taxon>Bacillati</taxon>
        <taxon>Bacillota</taxon>
        <taxon>Bacilli</taxon>
        <taxon>Bacillales</taxon>
        <taxon>Bacillaceae</taxon>
        <taxon>Fredinandcohnia</taxon>
    </lineage>
</organism>
<comment type="caution">
    <text evidence="4">The sequence shown here is derived from an EMBL/GenBank/DDBJ whole genome shotgun (WGS) entry which is preliminary data.</text>
</comment>
<dbReference type="PROSITE" id="PS50977">
    <property type="entry name" value="HTH_TETR_2"/>
    <property type="match status" value="1"/>
</dbReference>
<gene>
    <name evidence="4" type="ORF">MJG50_04755</name>
</gene>
<name>A0AAW5DX54_9BACI</name>
<dbReference type="SUPFAM" id="SSF48498">
    <property type="entry name" value="Tetracyclin repressor-like, C-terminal domain"/>
    <property type="match status" value="1"/>
</dbReference>
<accession>A0AAW5DX54</accession>
<dbReference type="GO" id="GO:0003700">
    <property type="term" value="F:DNA-binding transcription factor activity"/>
    <property type="evidence" value="ECO:0007669"/>
    <property type="project" value="TreeGrafter"/>
</dbReference>
<dbReference type="Proteomes" id="UP001431131">
    <property type="component" value="Unassembled WGS sequence"/>
</dbReference>
<evidence type="ECO:0000313" key="4">
    <source>
        <dbReference type="EMBL" id="MCH1624628.1"/>
    </source>
</evidence>
<evidence type="ECO:0000256" key="2">
    <source>
        <dbReference type="PROSITE-ProRule" id="PRU00335"/>
    </source>
</evidence>
<sequence length="208" mass="23887">MKKKILKRRNMITAAKRLFTEYGFENTTMQNIADEARVGVATLFRYFPKKDLLIIEVVKDAIDQQAPRFEEILKSHKTGIEKIDDVLTTYIGFISEENRESAMLLEAFELYIAFIPIEKELLEEVEAAYRKIGNIISTIFKEGRNDGSIKPTLSHEMLSNTILNMFGTAVKKYSLYTLLPDTIIPSPNKEELIMVKNSLLSYLKNEPL</sequence>
<dbReference type="PRINTS" id="PR00455">
    <property type="entry name" value="HTHTETR"/>
</dbReference>
<evidence type="ECO:0000259" key="3">
    <source>
        <dbReference type="PROSITE" id="PS50977"/>
    </source>
</evidence>
<dbReference type="InterPro" id="IPR050109">
    <property type="entry name" value="HTH-type_TetR-like_transc_reg"/>
</dbReference>
<dbReference type="GO" id="GO:0000976">
    <property type="term" value="F:transcription cis-regulatory region binding"/>
    <property type="evidence" value="ECO:0007669"/>
    <property type="project" value="TreeGrafter"/>
</dbReference>
<dbReference type="InterPro" id="IPR009057">
    <property type="entry name" value="Homeodomain-like_sf"/>
</dbReference>
<dbReference type="InterPro" id="IPR001647">
    <property type="entry name" value="HTH_TetR"/>
</dbReference>
<evidence type="ECO:0000313" key="5">
    <source>
        <dbReference type="Proteomes" id="UP001431131"/>
    </source>
</evidence>
<dbReference type="SUPFAM" id="SSF46689">
    <property type="entry name" value="Homeodomain-like"/>
    <property type="match status" value="1"/>
</dbReference>
<dbReference type="InterPro" id="IPR023772">
    <property type="entry name" value="DNA-bd_HTH_TetR-type_CS"/>
</dbReference>